<dbReference type="SMART" id="SM00948">
    <property type="entry name" value="Proteasome_A_N"/>
    <property type="match status" value="1"/>
</dbReference>
<proteinExistence type="inferred from homology"/>
<dbReference type="PROSITE" id="PS51475">
    <property type="entry name" value="PROTEASOME_ALPHA_2"/>
    <property type="match status" value="1"/>
</dbReference>
<dbReference type="InterPro" id="IPR029055">
    <property type="entry name" value="Ntn_hydrolases_N"/>
</dbReference>
<keyword evidence="4 6" id="KW-0539">Nucleus</keyword>
<dbReference type="Pfam" id="PF00227">
    <property type="entry name" value="Proteasome"/>
    <property type="match status" value="1"/>
</dbReference>
<dbReference type="GO" id="GO:0005737">
    <property type="term" value="C:cytoplasm"/>
    <property type="evidence" value="ECO:0007669"/>
    <property type="project" value="UniProtKB-SubCell"/>
</dbReference>
<dbReference type="InterPro" id="IPR001353">
    <property type="entry name" value="Proteasome_sua/b"/>
</dbReference>
<comment type="caution">
    <text evidence="8">The sequence shown here is derived from an EMBL/GenBank/DDBJ whole genome shotgun (WGS) entry which is preliminary data.</text>
</comment>
<dbReference type="FunFam" id="3.60.20.10:FF:000007">
    <property type="entry name" value="Proteasome subunit alpha type"/>
    <property type="match status" value="1"/>
</dbReference>
<dbReference type="PANTHER" id="PTHR11599">
    <property type="entry name" value="PROTEASOME SUBUNIT ALPHA/BETA"/>
    <property type="match status" value="1"/>
</dbReference>
<accession>A0A1Y2H5F4</accession>
<dbReference type="OrthoDB" id="40134at2759"/>
<evidence type="ECO:0000313" key="8">
    <source>
        <dbReference type="EMBL" id="ORZ29807.1"/>
    </source>
</evidence>
<dbReference type="GO" id="GO:0005634">
    <property type="term" value="C:nucleus"/>
    <property type="evidence" value="ECO:0007669"/>
    <property type="project" value="UniProtKB-SubCell"/>
</dbReference>
<organism evidence="8 9">
    <name type="scientific">Catenaria anguillulae PL171</name>
    <dbReference type="NCBI Taxonomy" id="765915"/>
    <lineage>
        <taxon>Eukaryota</taxon>
        <taxon>Fungi</taxon>
        <taxon>Fungi incertae sedis</taxon>
        <taxon>Blastocladiomycota</taxon>
        <taxon>Blastocladiomycetes</taxon>
        <taxon>Blastocladiales</taxon>
        <taxon>Catenariaceae</taxon>
        <taxon>Catenaria</taxon>
    </lineage>
</organism>
<evidence type="ECO:0000256" key="6">
    <source>
        <dbReference type="RuleBase" id="RU000551"/>
    </source>
</evidence>
<dbReference type="Gene3D" id="3.60.20.10">
    <property type="entry name" value="Glutamine Phosphoribosylpyrophosphate, subunit 1, domain 1"/>
    <property type="match status" value="1"/>
</dbReference>
<comment type="subunit">
    <text evidence="6">The 26S proteasome consists of a 20S proteasome core and two 19S regulatory subunits.</text>
</comment>
<gene>
    <name evidence="8" type="ORF">BCR44DRAFT_33438</name>
</gene>
<dbReference type="PROSITE" id="PS00388">
    <property type="entry name" value="PROTEASOME_ALPHA_1"/>
    <property type="match status" value="1"/>
</dbReference>
<name>A0A1Y2H5F4_9FUNG</name>
<dbReference type="Proteomes" id="UP000193411">
    <property type="component" value="Unassembled WGS sequence"/>
</dbReference>
<dbReference type="InterPro" id="IPR050115">
    <property type="entry name" value="Proteasome_alpha"/>
</dbReference>
<dbReference type="GO" id="GO:0019773">
    <property type="term" value="C:proteasome core complex, alpha-subunit complex"/>
    <property type="evidence" value="ECO:0007669"/>
    <property type="project" value="UniProtKB-UniRule"/>
</dbReference>
<reference evidence="8 9" key="1">
    <citation type="submission" date="2016-07" db="EMBL/GenBank/DDBJ databases">
        <title>Pervasive Adenine N6-methylation of Active Genes in Fungi.</title>
        <authorList>
            <consortium name="DOE Joint Genome Institute"/>
            <person name="Mondo S.J."/>
            <person name="Dannebaum R.O."/>
            <person name="Kuo R.C."/>
            <person name="Labutti K."/>
            <person name="Haridas S."/>
            <person name="Kuo A."/>
            <person name="Salamov A."/>
            <person name="Ahrendt S.R."/>
            <person name="Lipzen A."/>
            <person name="Sullivan W."/>
            <person name="Andreopoulos W.B."/>
            <person name="Clum A."/>
            <person name="Lindquist E."/>
            <person name="Daum C."/>
            <person name="Ramamoorthy G.K."/>
            <person name="Gryganskyi A."/>
            <person name="Culley D."/>
            <person name="Magnuson J.K."/>
            <person name="James T.Y."/>
            <person name="O'Malley M.A."/>
            <person name="Stajich J.E."/>
            <person name="Spatafora J.W."/>
            <person name="Visel A."/>
            <person name="Grigoriev I.V."/>
        </authorList>
    </citation>
    <scope>NUCLEOTIDE SEQUENCE [LARGE SCALE GENOMIC DNA]</scope>
    <source>
        <strain evidence="8 9">PL171</strain>
    </source>
</reference>
<dbReference type="GO" id="GO:0016787">
    <property type="term" value="F:hydrolase activity"/>
    <property type="evidence" value="ECO:0007669"/>
    <property type="project" value="UniProtKB-KW"/>
</dbReference>
<keyword evidence="2 6" id="KW-0963">Cytoplasm</keyword>
<evidence type="ECO:0000256" key="2">
    <source>
        <dbReference type="ARBA" id="ARBA00022490"/>
    </source>
</evidence>
<dbReference type="EMBL" id="MCFL01000126">
    <property type="protein sequence ID" value="ORZ29807.1"/>
    <property type="molecule type" value="Genomic_DNA"/>
</dbReference>
<dbReference type="SUPFAM" id="SSF56235">
    <property type="entry name" value="N-terminal nucleophile aminohydrolases (Ntn hydrolases)"/>
    <property type="match status" value="1"/>
</dbReference>
<comment type="function">
    <text evidence="1">The proteasome is a multicatalytic proteinase complex which is characterized by its ability to cleave peptides with Arg, Phe, Tyr, Leu, and Glu adjacent to the leaving group at neutral or slightly basic pH. The proteasome has an ATP-dependent proteolytic activity.</text>
</comment>
<evidence type="ECO:0000259" key="7">
    <source>
        <dbReference type="PROSITE" id="PS00388"/>
    </source>
</evidence>
<dbReference type="Pfam" id="PF10584">
    <property type="entry name" value="Proteasome_A_N"/>
    <property type="match status" value="1"/>
</dbReference>
<evidence type="ECO:0000313" key="9">
    <source>
        <dbReference type="Proteomes" id="UP000193411"/>
    </source>
</evidence>
<dbReference type="AlphaFoldDB" id="A0A1Y2H5F4"/>
<dbReference type="GO" id="GO:0006511">
    <property type="term" value="P:ubiquitin-dependent protein catabolic process"/>
    <property type="evidence" value="ECO:0007669"/>
    <property type="project" value="InterPro"/>
</dbReference>
<comment type="subcellular location">
    <subcellularLocation>
        <location evidence="6">Cytoplasm</location>
    </subcellularLocation>
    <subcellularLocation>
        <location evidence="6">Nucleus</location>
    </subcellularLocation>
</comment>
<keyword evidence="3 5" id="KW-0647">Proteasome</keyword>
<evidence type="ECO:0000256" key="4">
    <source>
        <dbReference type="ARBA" id="ARBA00023242"/>
    </source>
</evidence>
<comment type="similarity">
    <text evidence="5 6">Belongs to the peptidase T1A family.</text>
</comment>
<dbReference type="STRING" id="765915.A0A1Y2H5F4"/>
<evidence type="ECO:0000256" key="3">
    <source>
        <dbReference type="ARBA" id="ARBA00022942"/>
    </source>
</evidence>
<dbReference type="CDD" id="cd03751">
    <property type="entry name" value="proteasome_alpha_type_3"/>
    <property type="match status" value="1"/>
</dbReference>
<keyword evidence="9" id="KW-1185">Reference proteome</keyword>
<feature type="domain" description="Proteasome alpha-type subunits" evidence="7">
    <location>
        <begin position="8"/>
        <end position="30"/>
    </location>
</feature>
<keyword evidence="8" id="KW-0378">Hydrolase</keyword>
<sequence>MTSIGTGYDLSSSTYSPDGRIFQVEYANKAVENSGTAIGLRCKDGVVLAIEKLVPSKLLVPQSNKRTQSVDYHIGVAPAGLQADGRHLVGRAREEAASWRQTYKCPIQAKQLADRVAMYVQAYTLYSSVRPFGAGVILASMDDKLGPQMYMIDPAGQYFGYRGVAIGKGKQVAKTEIEKLKLDDLTVREAVKEAARILHVVHDEAKDKDFEIELSWVCAESKFRHAFVPEDLVAEAQQYAEQALNPDEMED</sequence>
<evidence type="ECO:0000256" key="5">
    <source>
        <dbReference type="PROSITE-ProRule" id="PRU00808"/>
    </source>
</evidence>
<evidence type="ECO:0000256" key="1">
    <source>
        <dbReference type="ARBA" id="ARBA00002000"/>
    </source>
</evidence>
<dbReference type="InterPro" id="IPR000426">
    <property type="entry name" value="Proteasome_asu_N"/>
</dbReference>
<dbReference type="InterPro" id="IPR023332">
    <property type="entry name" value="Proteasome_alpha-type"/>
</dbReference>
<protein>
    <recommendedName>
        <fullName evidence="6">Proteasome subunit alpha type</fullName>
    </recommendedName>
</protein>